<feature type="region of interest" description="Disordered" evidence="1">
    <location>
        <begin position="1"/>
        <end position="25"/>
    </location>
</feature>
<feature type="compositionally biased region" description="Basic and acidic residues" evidence="1">
    <location>
        <begin position="1"/>
        <end position="21"/>
    </location>
</feature>
<name>A0ABV2YK97_9ACTN</name>
<dbReference type="EMBL" id="JBEZUR010000028">
    <property type="protein sequence ID" value="MEU3556155.1"/>
    <property type="molecule type" value="Genomic_DNA"/>
</dbReference>
<organism evidence="2 3">
    <name type="scientific">Streptomyces fragilis</name>
    <dbReference type="NCBI Taxonomy" id="67301"/>
    <lineage>
        <taxon>Bacteria</taxon>
        <taxon>Bacillati</taxon>
        <taxon>Actinomycetota</taxon>
        <taxon>Actinomycetes</taxon>
        <taxon>Kitasatosporales</taxon>
        <taxon>Streptomycetaceae</taxon>
        <taxon>Streptomyces</taxon>
    </lineage>
</organism>
<comment type="caution">
    <text evidence="2">The sequence shown here is derived from an EMBL/GenBank/DDBJ whole genome shotgun (WGS) entry which is preliminary data.</text>
</comment>
<evidence type="ECO:0000313" key="3">
    <source>
        <dbReference type="Proteomes" id="UP001550850"/>
    </source>
</evidence>
<protein>
    <submittedName>
        <fullName evidence="2">Uncharacterized protein</fullName>
    </submittedName>
</protein>
<dbReference type="Proteomes" id="UP001550850">
    <property type="component" value="Unassembled WGS sequence"/>
</dbReference>
<proteinExistence type="predicted"/>
<accession>A0ABV2YK97</accession>
<gene>
    <name evidence="2" type="ORF">AB0E65_18355</name>
</gene>
<dbReference type="RefSeq" id="WP_159105573.1">
    <property type="nucleotide sequence ID" value="NZ_BEVZ01000002.1"/>
</dbReference>
<sequence length="346" mass="38484">MAKVPERLNKANEVPDIRGEFEGDPPGQDDVLLIEGCDPGEPHDVLETRSGIRWTFVLREHHLEHAVCPLPPEAAPHLRKATVVRVHDGRAWPTVLLDVRRKKAVQESISGVRWPRAQVMPGTRIMAELSNGQVELRVTPLERPVFIARRKFLHAYDPQVVVRELPMSSKSALDAPLDRAVLETIRKLGYLDENGRALLPMSNLIANVGRLHGHGRPVPGDAVRAVVDRLVISKRLTWQTGSRSPEGILAFPARQGEKKVRLVCYRPFELPRGDGDQKSQRVIHLPGPSSRHGVSGHLMKIDHLGKEASEEARAAYADAHRRAGLAGSHKLPKGHTYVRPHDRGGR</sequence>
<evidence type="ECO:0000256" key="1">
    <source>
        <dbReference type="SAM" id="MobiDB-lite"/>
    </source>
</evidence>
<evidence type="ECO:0000313" key="2">
    <source>
        <dbReference type="EMBL" id="MEU3556155.1"/>
    </source>
</evidence>
<keyword evidence="3" id="KW-1185">Reference proteome</keyword>
<reference evidence="2 3" key="1">
    <citation type="submission" date="2024-06" db="EMBL/GenBank/DDBJ databases">
        <title>The Natural Products Discovery Center: Release of the First 8490 Sequenced Strains for Exploring Actinobacteria Biosynthetic Diversity.</title>
        <authorList>
            <person name="Kalkreuter E."/>
            <person name="Kautsar S.A."/>
            <person name="Yang D."/>
            <person name="Bader C.D."/>
            <person name="Teijaro C.N."/>
            <person name="Fluegel L."/>
            <person name="Davis C.M."/>
            <person name="Simpson J.R."/>
            <person name="Lauterbach L."/>
            <person name="Steele A.D."/>
            <person name="Gui C."/>
            <person name="Meng S."/>
            <person name="Li G."/>
            <person name="Viehrig K."/>
            <person name="Ye F."/>
            <person name="Su P."/>
            <person name="Kiefer A.F."/>
            <person name="Nichols A."/>
            <person name="Cepeda A.J."/>
            <person name="Yan W."/>
            <person name="Fan B."/>
            <person name="Jiang Y."/>
            <person name="Adhikari A."/>
            <person name="Zheng C.-J."/>
            <person name="Schuster L."/>
            <person name="Cowan T.M."/>
            <person name="Smanski M.J."/>
            <person name="Chevrette M.G."/>
            <person name="De Carvalho L.P.S."/>
            <person name="Shen B."/>
        </authorList>
    </citation>
    <scope>NUCLEOTIDE SEQUENCE [LARGE SCALE GENOMIC DNA]</scope>
    <source>
        <strain evidence="2 3">NPDC038104</strain>
    </source>
</reference>
<feature type="region of interest" description="Disordered" evidence="1">
    <location>
        <begin position="323"/>
        <end position="346"/>
    </location>
</feature>